<dbReference type="EMBL" id="KF124366">
    <property type="protein sequence ID" value="AIA91681.1"/>
    <property type="molecule type" value="Genomic_DNA"/>
</dbReference>
<protein>
    <submittedName>
        <fullName evidence="1">CAZy families GH108 protein</fullName>
    </submittedName>
</protein>
<proteinExistence type="predicted"/>
<sequence length="58" mass="6404">AKTLQRLRRIVGDGRSRAIQYGANGQQCAHYINLGLTNAVKRKYTIGWLAQRGEAFGG</sequence>
<feature type="non-terminal residue" evidence="1">
    <location>
        <position position="1"/>
    </location>
</feature>
<name>A0A060CFX6_9BACT</name>
<reference evidence="1" key="1">
    <citation type="journal article" date="2013" name="Environ. Microbiol.">
        <title>Seasonally variable intestinal metagenomes of the red palm weevil (Rhynchophorus ferrugineus).</title>
        <authorList>
            <person name="Jia S."/>
            <person name="Zhang X."/>
            <person name="Zhang G."/>
            <person name="Yin A."/>
            <person name="Zhang S."/>
            <person name="Li F."/>
            <person name="Wang L."/>
            <person name="Zhao D."/>
            <person name="Yun Q."/>
            <person name="Tala"/>
            <person name="Wang J."/>
            <person name="Sun G."/>
            <person name="Baabdullah M."/>
            <person name="Yu X."/>
            <person name="Hu S."/>
            <person name="Al-Mssallem I.S."/>
            <person name="Yu J."/>
        </authorList>
    </citation>
    <scope>NUCLEOTIDE SEQUENCE</scope>
</reference>
<dbReference type="AlphaFoldDB" id="A0A060CFX6"/>
<evidence type="ECO:0000313" key="1">
    <source>
        <dbReference type="EMBL" id="AIA91681.1"/>
    </source>
</evidence>
<organism evidence="1">
    <name type="scientific">uncultured Desulfovibrio sp</name>
    <dbReference type="NCBI Taxonomy" id="167968"/>
    <lineage>
        <taxon>Bacteria</taxon>
        <taxon>Pseudomonadati</taxon>
        <taxon>Thermodesulfobacteriota</taxon>
        <taxon>Desulfovibrionia</taxon>
        <taxon>Desulfovibrionales</taxon>
        <taxon>Desulfovibrionaceae</taxon>
        <taxon>Desulfovibrio</taxon>
        <taxon>environmental samples</taxon>
    </lineage>
</organism>
<accession>A0A060CFX6</accession>